<evidence type="ECO:0000256" key="2">
    <source>
        <dbReference type="SAM" id="Phobius"/>
    </source>
</evidence>
<accession>A0A0W0YXS4</accession>
<keyword evidence="2" id="KW-0812">Transmembrane</keyword>
<dbReference type="RefSeq" id="WP_058484553.1">
    <property type="nucleotide sequence ID" value="NZ_CAAAII010000007.1"/>
</dbReference>
<proteinExistence type="predicted"/>
<dbReference type="OrthoDB" id="5492344at2"/>
<gene>
    <name evidence="3" type="ORF">Lspi_2637</name>
</gene>
<feature type="transmembrane region" description="Helical" evidence="2">
    <location>
        <begin position="354"/>
        <end position="373"/>
    </location>
</feature>
<feature type="region of interest" description="Disordered" evidence="1">
    <location>
        <begin position="533"/>
        <end position="553"/>
    </location>
</feature>
<keyword evidence="4" id="KW-1185">Reference proteome</keyword>
<dbReference type="EMBL" id="LNYX01000032">
    <property type="protein sequence ID" value="KTD61395.1"/>
    <property type="molecule type" value="Genomic_DNA"/>
</dbReference>
<keyword evidence="2" id="KW-0472">Membrane</keyword>
<comment type="caution">
    <text evidence="3">The sequence shown here is derived from an EMBL/GenBank/DDBJ whole genome shotgun (WGS) entry which is preliminary data.</text>
</comment>
<sequence>MTDPGKPVPACNRNEYLFVAVITVIIGVTLAAALSASWIFTTDDAFISWRYADQLIHGYGLRWNSSGEPVEGYSNFLWMLLTALVMKLDLPLLITMKWIAVSSLIVSLVVLYRLARTFLSPLLAVLPVYLLSRNQGVVWWTISGLETGFYMAFVLLSAWTTIYAFGYRNHEHARRAFSPKIWFLACALYFVTGLIRFDGAVWSGIFAVFIVCNLSREKNTVPVWPMVWIAVFAFVMPYMVYLGWRWFYFGALLPNSYACKASFGSSLSQVVVEYLPVLFPCIVLGLPCLLGNKDCRHILLWLPSLVYCLILARANPIITYYYRLFLPAFSLLTVLPVLGIQEFFSYFALRRKTIVLFTVISVFLVNETLLPTYQTRELKLASIAYQERFTMRLQVASYLNHHAGIHDRVLISDAGTIPFFARRDIQFIDDFCLNNKAMLRSDIHRSEALYAIEIEEHVKPHWVISTFYPLLNRWNEITNVLRKRHFFDHCERVAEFASRQYTYNRQGEPKPGPNDFGYQLYHCPGRVFKVSPGAKEQEKTGKHDHLPAESLHQ</sequence>
<keyword evidence="2" id="KW-1133">Transmembrane helix</keyword>
<feature type="transmembrane region" description="Helical" evidence="2">
    <location>
        <begin position="324"/>
        <end position="347"/>
    </location>
</feature>
<dbReference type="AlphaFoldDB" id="A0A0W0YXS4"/>
<feature type="transmembrane region" description="Helical" evidence="2">
    <location>
        <begin position="223"/>
        <end position="244"/>
    </location>
</feature>
<feature type="transmembrane region" description="Helical" evidence="2">
    <location>
        <begin position="148"/>
        <end position="165"/>
    </location>
</feature>
<dbReference type="PATRIC" id="fig|452.5.peg.2919"/>
<evidence type="ECO:0000313" key="4">
    <source>
        <dbReference type="Proteomes" id="UP000054877"/>
    </source>
</evidence>
<feature type="transmembrane region" description="Helical" evidence="2">
    <location>
        <begin position="90"/>
        <end position="115"/>
    </location>
</feature>
<feature type="transmembrane region" description="Helical" evidence="2">
    <location>
        <begin position="298"/>
        <end position="318"/>
    </location>
</feature>
<dbReference type="Proteomes" id="UP000054877">
    <property type="component" value="Unassembled WGS sequence"/>
</dbReference>
<feature type="transmembrane region" description="Helical" evidence="2">
    <location>
        <begin position="274"/>
        <end position="291"/>
    </location>
</feature>
<feature type="transmembrane region" description="Helical" evidence="2">
    <location>
        <begin position="16"/>
        <end position="40"/>
    </location>
</feature>
<protein>
    <submittedName>
        <fullName evidence="3">Protein LphB</fullName>
    </submittedName>
</protein>
<evidence type="ECO:0000313" key="3">
    <source>
        <dbReference type="EMBL" id="KTD61395.1"/>
    </source>
</evidence>
<dbReference type="STRING" id="452.Lspi_2637"/>
<name>A0A0W0YXS4_LEGSP</name>
<reference evidence="3 4" key="1">
    <citation type="submission" date="2015-11" db="EMBL/GenBank/DDBJ databases">
        <title>Genomic analysis of 38 Legionella species identifies large and diverse effector repertoires.</title>
        <authorList>
            <person name="Burstein D."/>
            <person name="Amaro F."/>
            <person name="Zusman T."/>
            <person name="Lifshitz Z."/>
            <person name="Cohen O."/>
            <person name="Gilbert J.A."/>
            <person name="Pupko T."/>
            <person name="Shuman H.A."/>
            <person name="Segal G."/>
        </authorList>
    </citation>
    <scope>NUCLEOTIDE SEQUENCE [LARGE SCALE GENOMIC DNA]</scope>
    <source>
        <strain evidence="3 4">Mt.St.Helens-9</strain>
    </source>
</reference>
<feature type="transmembrane region" description="Helical" evidence="2">
    <location>
        <begin position="200"/>
        <end position="216"/>
    </location>
</feature>
<organism evidence="3 4">
    <name type="scientific">Legionella spiritensis</name>
    <dbReference type="NCBI Taxonomy" id="452"/>
    <lineage>
        <taxon>Bacteria</taxon>
        <taxon>Pseudomonadati</taxon>
        <taxon>Pseudomonadota</taxon>
        <taxon>Gammaproteobacteria</taxon>
        <taxon>Legionellales</taxon>
        <taxon>Legionellaceae</taxon>
        <taxon>Legionella</taxon>
    </lineage>
</organism>
<feature type="compositionally biased region" description="Basic and acidic residues" evidence="1">
    <location>
        <begin position="535"/>
        <end position="553"/>
    </location>
</feature>
<evidence type="ECO:0000256" key="1">
    <source>
        <dbReference type="SAM" id="MobiDB-lite"/>
    </source>
</evidence>